<dbReference type="SUPFAM" id="SSF55729">
    <property type="entry name" value="Acyl-CoA N-acyltransferases (Nat)"/>
    <property type="match status" value="1"/>
</dbReference>
<dbReference type="Pfam" id="PF00583">
    <property type="entry name" value="Acetyltransf_1"/>
    <property type="match status" value="1"/>
</dbReference>
<dbReference type="InterPro" id="IPR039143">
    <property type="entry name" value="GNPNAT1-like"/>
</dbReference>
<sequence length="143" mass="16487">MDQSTNVRPARLEDLPYIFELANQLSDSIKISEQYIADNLQNYINDEHHFLYVVTEHETVVGYLSGYCHNAIYASGKVAYIDEIVVNARNRGMQFGSTLMSEFESICRQRGCQLISLATYGAKNFYENLGYYSKASYYKKYLN</sequence>
<dbReference type="PANTHER" id="PTHR13355:SF15">
    <property type="entry name" value="GCN5-RELATED N-ACETYLTRANSFERASE 3, CHLOROPLASTIC"/>
    <property type="match status" value="1"/>
</dbReference>
<dbReference type="InterPro" id="IPR000182">
    <property type="entry name" value="GNAT_dom"/>
</dbReference>
<evidence type="ECO:0000313" key="3">
    <source>
        <dbReference type="Proteomes" id="UP000632339"/>
    </source>
</evidence>
<dbReference type="CDD" id="cd04301">
    <property type="entry name" value="NAT_SF"/>
    <property type="match status" value="1"/>
</dbReference>
<reference evidence="3" key="1">
    <citation type="journal article" date="2019" name="Int. J. Syst. Evol. Microbiol.">
        <title>The Global Catalogue of Microorganisms (GCM) 10K type strain sequencing project: providing services to taxonomists for standard genome sequencing and annotation.</title>
        <authorList>
            <consortium name="The Broad Institute Genomics Platform"/>
            <consortium name="The Broad Institute Genome Sequencing Center for Infectious Disease"/>
            <person name="Wu L."/>
            <person name="Ma J."/>
        </authorList>
    </citation>
    <scope>NUCLEOTIDE SEQUENCE [LARGE SCALE GENOMIC DNA]</scope>
    <source>
        <strain evidence="3">CGMCC 1.6375</strain>
    </source>
</reference>
<dbReference type="PROSITE" id="PS51186">
    <property type="entry name" value="GNAT"/>
    <property type="match status" value="1"/>
</dbReference>
<comment type="caution">
    <text evidence="2">The sequence shown here is derived from an EMBL/GenBank/DDBJ whole genome shotgun (WGS) entry which is preliminary data.</text>
</comment>
<evidence type="ECO:0000259" key="1">
    <source>
        <dbReference type="PROSITE" id="PS51186"/>
    </source>
</evidence>
<accession>A0ABQ2IC16</accession>
<dbReference type="EMBL" id="BMLI01000002">
    <property type="protein sequence ID" value="GGN06614.1"/>
    <property type="molecule type" value="Genomic_DNA"/>
</dbReference>
<evidence type="ECO:0000313" key="2">
    <source>
        <dbReference type="EMBL" id="GGN06614.1"/>
    </source>
</evidence>
<dbReference type="RefSeq" id="WP_019945719.1">
    <property type="nucleotide sequence ID" value="NZ_BMLI01000002.1"/>
</dbReference>
<protein>
    <recommendedName>
        <fullName evidence="1">N-acetyltransferase domain-containing protein</fullName>
    </recommendedName>
</protein>
<proteinExistence type="predicted"/>
<dbReference type="InterPro" id="IPR016181">
    <property type="entry name" value="Acyl_CoA_acyltransferase"/>
</dbReference>
<gene>
    <name evidence="2" type="ORF">GCM10010967_47340</name>
</gene>
<dbReference type="PANTHER" id="PTHR13355">
    <property type="entry name" value="GLUCOSAMINE 6-PHOSPHATE N-ACETYLTRANSFERASE"/>
    <property type="match status" value="1"/>
</dbReference>
<dbReference type="Gene3D" id="3.40.630.30">
    <property type="match status" value="1"/>
</dbReference>
<feature type="domain" description="N-acetyltransferase" evidence="1">
    <location>
        <begin position="5"/>
        <end position="143"/>
    </location>
</feature>
<dbReference type="Proteomes" id="UP000632339">
    <property type="component" value="Unassembled WGS sequence"/>
</dbReference>
<keyword evidence="3" id="KW-1185">Reference proteome</keyword>
<organism evidence="2 3">
    <name type="scientific">Dyadobacter beijingensis</name>
    <dbReference type="NCBI Taxonomy" id="365489"/>
    <lineage>
        <taxon>Bacteria</taxon>
        <taxon>Pseudomonadati</taxon>
        <taxon>Bacteroidota</taxon>
        <taxon>Cytophagia</taxon>
        <taxon>Cytophagales</taxon>
        <taxon>Spirosomataceae</taxon>
        <taxon>Dyadobacter</taxon>
    </lineage>
</organism>
<name>A0ABQ2IC16_9BACT</name>